<name>A0ABW3Y7H5_9FLAO</name>
<protein>
    <recommendedName>
        <fullName evidence="4">DUF2726 domain-containing protein</fullName>
    </recommendedName>
</protein>
<dbReference type="Pfam" id="PF25589">
    <property type="entry name" value="DUF7935"/>
    <property type="match status" value="1"/>
</dbReference>
<dbReference type="Proteomes" id="UP001597201">
    <property type="component" value="Unassembled WGS sequence"/>
</dbReference>
<feature type="transmembrane region" description="Helical" evidence="1">
    <location>
        <begin position="6"/>
        <end position="27"/>
    </location>
</feature>
<reference evidence="3" key="1">
    <citation type="journal article" date="2019" name="Int. J. Syst. Evol. Microbiol.">
        <title>The Global Catalogue of Microorganisms (GCM) 10K type strain sequencing project: providing services to taxonomists for standard genome sequencing and annotation.</title>
        <authorList>
            <consortium name="The Broad Institute Genomics Platform"/>
            <consortium name="The Broad Institute Genome Sequencing Center for Infectious Disease"/>
            <person name="Wu L."/>
            <person name="Ma J."/>
        </authorList>
    </citation>
    <scope>NUCLEOTIDE SEQUENCE [LARGE SCALE GENOMIC DNA]</scope>
    <source>
        <strain evidence="3">CCUG 61485</strain>
    </source>
</reference>
<evidence type="ECO:0000256" key="1">
    <source>
        <dbReference type="SAM" id="Phobius"/>
    </source>
</evidence>
<dbReference type="EMBL" id="JBHTMY010000003">
    <property type="protein sequence ID" value="MFD1316699.1"/>
    <property type="molecule type" value="Genomic_DNA"/>
</dbReference>
<dbReference type="InterPro" id="IPR057695">
    <property type="entry name" value="DUF7935"/>
</dbReference>
<evidence type="ECO:0000313" key="2">
    <source>
        <dbReference type="EMBL" id="MFD1316699.1"/>
    </source>
</evidence>
<keyword evidence="1" id="KW-1133">Transmembrane helix</keyword>
<sequence>MDSDKILEIIAYCLPALITGGVALYFFKDFVKNENQRRIFLVKRENQKLALPLRLQAYERMALFLERISFSKLLVRVKPSNASVSEYQNKLILHIEQEFEHNLTQQIYISDNGWNAIVSAKNAQIQIIRAMTADKSTENAEHLREKLLQKSTESESPTAIALSLVKNEVRSIF</sequence>
<evidence type="ECO:0000313" key="3">
    <source>
        <dbReference type="Proteomes" id="UP001597201"/>
    </source>
</evidence>
<evidence type="ECO:0008006" key="4">
    <source>
        <dbReference type="Google" id="ProtNLM"/>
    </source>
</evidence>
<organism evidence="2 3">
    <name type="scientific">Namhaeicola litoreus</name>
    <dbReference type="NCBI Taxonomy" id="1052145"/>
    <lineage>
        <taxon>Bacteria</taxon>
        <taxon>Pseudomonadati</taxon>
        <taxon>Bacteroidota</taxon>
        <taxon>Flavobacteriia</taxon>
        <taxon>Flavobacteriales</taxon>
        <taxon>Flavobacteriaceae</taxon>
        <taxon>Namhaeicola</taxon>
    </lineage>
</organism>
<gene>
    <name evidence="2" type="ORF">ACFQ39_13825</name>
</gene>
<comment type="caution">
    <text evidence="2">The sequence shown here is derived from an EMBL/GenBank/DDBJ whole genome shotgun (WGS) entry which is preliminary data.</text>
</comment>
<proteinExistence type="predicted"/>
<dbReference type="RefSeq" id="WP_377179928.1">
    <property type="nucleotide sequence ID" value="NZ_JBHTMY010000003.1"/>
</dbReference>
<keyword evidence="1" id="KW-0472">Membrane</keyword>
<keyword evidence="1" id="KW-0812">Transmembrane</keyword>
<keyword evidence="3" id="KW-1185">Reference proteome</keyword>
<accession>A0ABW3Y7H5</accession>